<dbReference type="PANTHER" id="PTHR36174:SF1">
    <property type="entry name" value="LIPID II:GLYCINE GLYCYLTRANSFERASE"/>
    <property type="match status" value="1"/>
</dbReference>
<evidence type="ECO:0008006" key="9">
    <source>
        <dbReference type="Google" id="ProtNLM"/>
    </source>
</evidence>
<dbReference type="PANTHER" id="PTHR36174">
    <property type="entry name" value="LIPID II:GLYCINE GLYCYLTRANSFERASE"/>
    <property type="match status" value="1"/>
</dbReference>
<evidence type="ECO:0000256" key="1">
    <source>
        <dbReference type="ARBA" id="ARBA00009943"/>
    </source>
</evidence>
<evidence type="ECO:0000256" key="5">
    <source>
        <dbReference type="ARBA" id="ARBA00023315"/>
    </source>
</evidence>
<evidence type="ECO:0000313" key="8">
    <source>
        <dbReference type="Proteomes" id="UP000231474"/>
    </source>
</evidence>
<dbReference type="Pfam" id="PF02388">
    <property type="entry name" value="FemAB"/>
    <property type="match status" value="2"/>
</dbReference>
<comment type="caution">
    <text evidence="7">The sequence shown here is derived from an EMBL/GenBank/DDBJ whole genome shotgun (WGS) entry which is preliminary data.</text>
</comment>
<comment type="similarity">
    <text evidence="1">Belongs to the FemABX family.</text>
</comment>
<sequence length="222" mass="25749">MLIREVQDVEKSAFNSFAPHPLQSWEWGEFRQNLGQKVLRLGVFDGKKLVSGYQATVHPIPHTSYSIIYLPKGPLPDKLMLQSLAKIGKQENAIFVKMEPAIQKASGFENIHKFLLENNCRVGKPNFPKYTFYLDLTKKEEDLMQAMHPKTRYNLRLAQKYGVTVTEENSPEMFETHLNLLFETTKRQGFYVHTPDYHRKMWEILQPAGITHLLVAKYKGKP</sequence>
<dbReference type="AlphaFoldDB" id="A0A2M8L349"/>
<evidence type="ECO:0000256" key="4">
    <source>
        <dbReference type="ARBA" id="ARBA00022984"/>
    </source>
</evidence>
<evidence type="ECO:0000313" key="7">
    <source>
        <dbReference type="EMBL" id="PJE67302.1"/>
    </source>
</evidence>
<dbReference type="SUPFAM" id="SSF55729">
    <property type="entry name" value="Acyl-CoA N-acyltransferases (Nat)"/>
    <property type="match status" value="2"/>
</dbReference>
<dbReference type="InterPro" id="IPR016181">
    <property type="entry name" value="Acyl_CoA_acyltransferase"/>
</dbReference>
<organism evidence="7 8">
    <name type="scientific">Candidatus Shapirobacteria bacterium CG10_big_fil_rev_8_21_14_0_10_40_9</name>
    <dbReference type="NCBI Taxonomy" id="1974888"/>
    <lineage>
        <taxon>Bacteria</taxon>
        <taxon>Candidatus Shapironibacteriota</taxon>
    </lineage>
</organism>
<keyword evidence="4" id="KW-0573">Peptidoglycan synthesis</keyword>
<reference evidence="8" key="1">
    <citation type="submission" date="2017-09" db="EMBL/GenBank/DDBJ databases">
        <title>Depth-based differentiation of microbial function through sediment-hosted aquifers and enrichment of novel symbionts in the deep terrestrial subsurface.</title>
        <authorList>
            <person name="Probst A.J."/>
            <person name="Ladd B."/>
            <person name="Jarett J.K."/>
            <person name="Geller-Mcgrath D.E."/>
            <person name="Sieber C.M.K."/>
            <person name="Emerson J.B."/>
            <person name="Anantharaman K."/>
            <person name="Thomas B.C."/>
            <person name="Malmstrom R."/>
            <person name="Stieglmeier M."/>
            <person name="Klingl A."/>
            <person name="Woyke T."/>
            <person name="Ryan C.M."/>
            <person name="Banfield J.F."/>
        </authorList>
    </citation>
    <scope>NUCLEOTIDE SEQUENCE [LARGE SCALE GENOMIC DNA]</scope>
</reference>
<evidence type="ECO:0000256" key="2">
    <source>
        <dbReference type="ARBA" id="ARBA00022679"/>
    </source>
</evidence>
<accession>A0A2M8L349</accession>
<keyword evidence="2" id="KW-0808">Transferase</keyword>
<dbReference type="Proteomes" id="UP000231474">
    <property type="component" value="Unassembled WGS sequence"/>
</dbReference>
<dbReference type="GO" id="GO:0009252">
    <property type="term" value="P:peptidoglycan biosynthetic process"/>
    <property type="evidence" value="ECO:0007669"/>
    <property type="project" value="UniProtKB-KW"/>
</dbReference>
<dbReference type="EMBL" id="PFEK01000062">
    <property type="protein sequence ID" value="PJE67302.1"/>
    <property type="molecule type" value="Genomic_DNA"/>
</dbReference>
<dbReference type="GO" id="GO:0008360">
    <property type="term" value="P:regulation of cell shape"/>
    <property type="evidence" value="ECO:0007669"/>
    <property type="project" value="UniProtKB-KW"/>
</dbReference>
<evidence type="ECO:0000256" key="6">
    <source>
        <dbReference type="ARBA" id="ARBA00023316"/>
    </source>
</evidence>
<dbReference type="GO" id="GO:0016755">
    <property type="term" value="F:aminoacyltransferase activity"/>
    <property type="evidence" value="ECO:0007669"/>
    <property type="project" value="InterPro"/>
</dbReference>
<dbReference type="Gene3D" id="3.40.630.30">
    <property type="match status" value="1"/>
</dbReference>
<dbReference type="GO" id="GO:0071555">
    <property type="term" value="P:cell wall organization"/>
    <property type="evidence" value="ECO:0007669"/>
    <property type="project" value="UniProtKB-KW"/>
</dbReference>
<name>A0A2M8L349_9BACT</name>
<dbReference type="InterPro" id="IPR050644">
    <property type="entry name" value="PG_Glycine_Bridge_Synth"/>
</dbReference>
<protein>
    <recommendedName>
        <fullName evidence="9">FemAB family protein</fullName>
    </recommendedName>
</protein>
<gene>
    <name evidence="7" type="ORF">COU95_03085</name>
</gene>
<dbReference type="InterPro" id="IPR003447">
    <property type="entry name" value="FEMABX"/>
</dbReference>
<keyword evidence="5" id="KW-0012">Acyltransferase</keyword>
<keyword evidence="3" id="KW-0133">Cell shape</keyword>
<keyword evidence="6" id="KW-0961">Cell wall biogenesis/degradation</keyword>
<evidence type="ECO:0000256" key="3">
    <source>
        <dbReference type="ARBA" id="ARBA00022960"/>
    </source>
</evidence>
<proteinExistence type="inferred from homology"/>
<dbReference type="PROSITE" id="PS51191">
    <property type="entry name" value="FEMABX"/>
    <property type="match status" value="1"/>
</dbReference>
<feature type="non-terminal residue" evidence="7">
    <location>
        <position position="222"/>
    </location>
</feature>